<feature type="domain" description="ABM" evidence="1">
    <location>
        <begin position="5"/>
        <end position="95"/>
    </location>
</feature>
<dbReference type="Proteomes" id="UP001476950">
    <property type="component" value="Unassembled WGS sequence"/>
</dbReference>
<dbReference type="GO" id="GO:0004497">
    <property type="term" value="F:monooxygenase activity"/>
    <property type="evidence" value="ECO:0007669"/>
    <property type="project" value="UniProtKB-KW"/>
</dbReference>
<dbReference type="InterPro" id="IPR007138">
    <property type="entry name" value="ABM_dom"/>
</dbReference>
<keyword evidence="2" id="KW-0503">Monooxygenase</keyword>
<keyword evidence="2" id="KW-0560">Oxidoreductase</keyword>
<keyword evidence="3" id="KW-1185">Reference proteome</keyword>
<evidence type="ECO:0000259" key="1">
    <source>
        <dbReference type="PROSITE" id="PS51725"/>
    </source>
</evidence>
<dbReference type="Pfam" id="PF03992">
    <property type="entry name" value="ABM"/>
    <property type="match status" value="1"/>
</dbReference>
<gene>
    <name evidence="2" type="ORF">NDI38_26795</name>
</gene>
<comment type="caution">
    <text evidence="2">The sequence shown here is derived from an EMBL/GenBank/DDBJ whole genome shotgun (WGS) entry which is preliminary data.</text>
</comment>
<organism evidence="2 3">
    <name type="scientific">Stenomitos frigidus AS-A4</name>
    <dbReference type="NCBI Taxonomy" id="2933935"/>
    <lineage>
        <taxon>Bacteria</taxon>
        <taxon>Bacillati</taxon>
        <taxon>Cyanobacteriota</taxon>
        <taxon>Cyanophyceae</taxon>
        <taxon>Leptolyngbyales</taxon>
        <taxon>Leptolyngbyaceae</taxon>
        <taxon>Stenomitos</taxon>
    </lineage>
</organism>
<protein>
    <submittedName>
        <fullName evidence="2">Antibiotic biosynthesis monooxygenase</fullName>
    </submittedName>
</protein>
<evidence type="ECO:0000313" key="2">
    <source>
        <dbReference type="EMBL" id="MEP1061987.1"/>
    </source>
</evidence>
<proteinExistence type="predicted"/>
<reference evidence="2 3" key="1">
    <citation type="submission" date="2022-04" db="EMBL/GenBank/DDBJ databases">
        <title>Positive selection, recombination, and allopatry shape intraspecific diversity of widespread and dominant cyanobacteria.</title>
        <authorList>
            <person name="Wei J."/>
            <person name="Shu W."/>
            <person name="Hu C."/>
        </authorList>
    </citation>
    <scope>NUCLEOTIDE SEQUENCE [LARGE SCALE GENOMIC DNA]</scope>
    <source>
        <strain evidence="2 3">AS-A4</strain>
    </source>
</reference>
<dbReference type="SUPFAM" id="SSF54909">
    <property type="entry name" value="Dimeric alpha+beta barrel"/>
    <property type="match status" value="1"/>
</dbReference>
<evidence type="ECO:0000313" key="3">
    <source>
        <dbReference type="Proteomes" id="UP001476950"/>
    </source>
</evidence>
<accession>A0ABV0KRY2</accession>
<dbReference type="EMBL" id="JAMPLM010000050">
    <property type="protein sequence ID" value="MEP1061987.1"/>
    <property type="molecule type" value="Genomic_DNA"/>
</dbReference>
<dbReference type="InterPro" id="IPR011008">
    <property type="entry name" value="Dimeric_a/b-barrel"/>
</dbReference>
<dbReference type="Gene3D" id="3.30.70.100">
    <property type="match status" value="1"/>
</dbReference>
<name>A0ABV0KRY2_9CYAN</name>
<dbReference type="RefSeq" id="WP_190448841.1">
    <property type="nucleotide sequence ID" value="NZ_JAMPLM010000050.1"/>
</dbReference>
<sequence>MTAPVVLINVFSVPPHQEAAFINLWTEALERSKNEPGFIDAKLHKSLDPNARFEFINIAHWESEAAWQTAFDKLPGAALTQQVPYEQNLALYQVVVQS</sequence>
<dbReference type="PROSITE" id="PS51725">
    <property type="entry name" value="ABM"/>
    <property type="match status" value="1"/>
</dbReference>